<accession>A0A9P6JUK9</accession>
<evidence type="ECO:0000256" key="1">
    <source>
        <dbReference type="SAM" id="MobiDB-lite"/>
    </source>
</evidence>
<gene>
    <name evidence="2" type="ORF">CPB83DRAFT_628023</name>
</gene>
<sequence>MWKPATRQLTGTNDVPLGNRRRFGPAPTEDTPAPQLAQPSPSAYPRPRDQDDGQKRGRDDSPVNGDTKSKPLMLKQPDILRLCCTAQGLVEN</sequence>
<evidence type="ECO:0000313" key="3">
    <source>
        <dbReference type="Proteomes" id="UP000807306"/>
    </source>
</evidence>
<proteinExistence type="predicted"/>
<dbReference type="AlphaFoldDB" id="A0A9P6JUK9"/>
<feature type="compositionally biased region" description="Low complexity" evidence="1">
    <location>
        <begin position="32"/>
        <end position="45"/>
    </location>
</feature>
<feature type="compositionally biased region" description="Basic and acidic residues" evidence="1">
    <location>
        <begin position="46"/>
        <end position="61"/>
    </location>
</feature>
<dbReference type="EMBL" id="MU157831">
    <property type="protein sequence ID" value="KAF9532580.1"/>
    <property type="molecule type" value="Genomic_DNA"/>
</dbReference>
<organism evidence="2 3">
    <name type="scientific">Crepidotus variabilis</name>
    <dbReference type="NCBI Taxonomy" id="179855"/>
    <lineage>
        <taxon>Eukaryota</taxon>
        <taxon>Fungi</taxon>
        <taxon>Dikarya</taxon>
        <taxon>Basidiomycota</taxon>
        <taxon>Agaricomycotina</taxon>
        <taxon>Agaricomycetes</taxon>
        <taxon>Agaricomycetidae</taxon>
        <taxon>Agaricales</taxon>
        <taxon>Agaricineae</taxon>
        <taxon>Crepidotaceae</taxon>
        <taxon>Crepidotus</taxon>
    </lineage>
</organism>
<name>A0A9P6JUK9_9AGAR</name>
<keyword evidence="3" id="KW-1185">Reference proteome</keyword>
<protein>
    <submittedName>
        <fullName evidence="2">Uncharacterized protein</fullName>
    </submittedName>
</protein>
<feature type="region of interest" description="Disordered" evidence="1">
    <location>
        <begin position="1"/>
        <end position="77"/>
    </location>
</feature>
<evidence type="ECO:0000313" key="2">
    <source>
        <dbReference type="EMBL" id="KAF9532580.1"/>
    </source>
</evidence>
<dbReference type="Proteomes" id="UP000807306">
    <property type="component" value="Unassembled WGS sequence"/>
</dbReference>
<reference evidence="2" key="1">
    <citation type="submission" date="2020-11" db="EMBL/GenBank/DDBJ databases">
        <authorList>
            <consortium name="DOE Joint Genome Institute"/>
            <person name="Ahrendt S."/>
            <person name="Riley R."/>
            <person name="Andreopoulos W."/>
            <person name="Labutti K."/>
            <person name="Pangilinan J."/>
            <person name="Ruiz-Duenas F.J."/>
            <person name="Barrasa J.M."/>
            <person name="Sanchez-Garcia M."/>
            <person name="Camarero S."/>
            <person name="Miyauchi S."/>
            <person name="Serrano A."/>
            <person name="Linde D."/>
            <person name="Babiker R."/>
            <person name="Drula E."/>
            <person name="Ayuso-Fernandez I."/>
            <person name="Pacheco R."/>
            <person name="Padilla G."/>
            <person name="Ferreira P."/>
            <person name="Barriuso J."/>
            <person name="Kellner H."/>
            <person name="Castanera R."/>
            <person name="Alfaro M."/>
            <person name="Ramirez L."/>
            <person name="Pisabarro A.G."/>
            <person name="Kuo A."/>
            <person name="Tritt A."/>
            <person name="Lipzen A."/>
            <person name="He G."/>
            <person name="Yan M."/>
            <person name="Ng V."/>
            <person name="Cullen D."/>
            <person name="Martin F."/>
            <person name="Rosso M.-N."/>
            <person name="Henrissat B."/>
            <person name="Hibbett D."/>
            <person name="Martinez A.T."/>
            <person name="Grigoriev I.V."/>
        </authorList>
    </citation>
    <scope>NUCLEOTIDE SEQUENCE</scope>
    <source>
        <strain evidence="2">CBS 506.95</strain>
    </source>
</reference>
<comment type="caution">
    <text evidence="2">The sequence shown here is derived from an EMBL/GenBank/DDBJ whole genome shotgun (WGS) entry which is preliminary data.</text>
</comment>
<dbReference type="OrthoDB" id="6777263at2759"/>